<dbReference type="Gene3D" id="3.50.50.60">
    <property type="entry name" value="FAD/NAD(P)-binding domain"/>
    <property type="match status" value="1"/>
</dbReference>
<dbReference type="GO" id="GO:0016491">
    <property type="term" value="F:oxidoreductase activity"/>
    <property type="evidence" value="ECO:0007669"/>
    <property type="project" value="UniProtKB-KW"/>
</dbReference>
<evidence type="ECO:0000256" key="3">
    <source>
        <dbReference type="PIRSR" id="PIRSR601613-1"/>
    </source>
</evidence>
<dbReference type="InterPro" id="IPR002937">
    <property type="entry name" value="Amino_oxidase"/>
</dbReference>
<evidence type="ECO:0000256" key="5">
    <source>
        <dbReference type="SAM" id="SignalP"/>
    </source>
</evidence>
<evidence type="ECO:0000313" key="8">
    <source>
        <dbReference type="Proteomes" id="UP000229681"/>
    </source>
</evidence>
<evidence type="ECO:0000259" key="6">
    <source>
        <dbReference type="Pfam" id="PF01593"/>
    </source>
</evidence>
<evidence type="ECO:0000256" key="4">
    <source>
        <dbReference type="SAM" id="Phobius"/>
    </source>
</evidence>
<reference evidence="7 8" key="1">
    <citation type="submission" date="2017-11" db="EMBL/GenBank/DDBJ databases">
        <title>Evolution of Phototrophy in the Chloroflexi Phylum Driven by Horizontal Gene Transfer.</title>
        <authorList>
            <person name="Ward L.M."/>
            <person name="Hemp J."/>
            <person name="Shih P.M."/>
            <person name="Mcglynn S.E."/>
            <person name="Fischer W."/>
        </authorList>
    </citation>
    <scope>NUCLEOTIDE SEQUENCE [LARGE SCALE GENOMIC DNA]</scope>
    <source>
        <strain evidence="7">JP3_13</strain>
    </source>
</reference>
<dbReference type="PANTHER" id="PTHR10742:SF410">
    <property type="entry name" value="LYSINE-SPECIFIC HISTONE DEMETHYLASE 2"/>
    <property type="match status" value="1"/>
</dbReference>
<feature type="binding site" evidence="3">
    <location>
        <position position="235"/>
    </location>
    <ligand>
        <name>FAD</name>
        <dbReference type="ChEBI" id="CHEBI:57692"/>
    </ligand>
</feature>
<dbReference type="AlphaFoldDB" id="A0A2M8PII3"/>
<feature type="domain" description="Amine oxidase" evidence="6">
    <location>
        <begin position="37"/>
        <end position="450"/>
    </location>
</feature>
<evidence type="ECO:0000256" key="1">
    <source>
        <dbReference type="ARBA" id="ARBA00001974"/>
    </source>
</evidence>
<feature type="chain" id="PRO_5030053746" evidence="5">
    <location>
        <begin position="27"/>
        <end position="454"/>
    </location>
</feature>
<name>A0A2M8PII3_9CHLR</name>
<sequence length="454" mass="49488">MNRRNFLKMLGLSALSSLMARQRARAAESILIVGAGIAGISAARMLQAAGFAVTLLEARQRLGGRIWTDNALGVPLDMGAAWLHGERGNPLTALAGAAGIRGFASDFESIALYVRNGQRLPEQQLELAARLVDDLLEELEAAKAQALVDESTSIADILEVLLADQALVDAEKRAVLWLLASEIELELGAEASDLSLLAWNEERAFEGDHLLLREGYGKLIAFLARDLDIQLNAVVSQIAYDGAGVRLTTTDGRIFEADRALITLPIGVLQSGAVAFTPALPAAKQAALQRLQMGLLNKIALRFPRSFWDEEVQRFAYLDEQADDVFEFFNLQVLHQQPILVALVSGRRARQIEAMPSEQAVDRALVNLQRAFGKAIPTPEAFAVTAWHSDPFARGAYSHVPPGARRSDYTELARPVQDRLFFAGEGTLMSYPATVHGALMSGEREAERIIKLSQ</sequence>
<organism evidence="7 8">
    <name type="scientific">Candidatus Thermofonsia Clade 1 bacterium</name>
    <dbReference type="NCBI Taxonomy" id="2364210"/>
    <lineage>
        <taxon>Bacteria</taxon>
        <taxon>Bacillati</taxon>
        <taxon>Chloroflexota</taxon>
        <taxon>Candidatus Thermofontia</taxon>
        <taxon>Candidatus Thermofonsia Clade 1</taxon>
    </lineage>
</organism>
<dbReference type="InterPro" id="IPR001613">
    <property type="entry name" value="Flavin_amine_oxidase"/>
</dbReference>
<evidence type="ECO:0000313" key="7">
    <source>
        <dbReference type="EMBL" id="PJF37357.1"/>
    </source>
</evidence>
<keyword evidence="4" id="KW-0812">Transmembrane</keyword>
<comment type="caution">
    <text evidence="7">The sequence shown here is derived from an EMBL/GenBank/DDBJ whole genome shotgun (WGS) entry which is preliminary data.</text>
</comment>
<proteinExistence type="predicted"/>
<keyword evidence="4" id="KW-0472">Membrane</keyword>
<gene>
    <name evidence="7" type="ORF">CUN49_00675</name>
</gene>
<dbReference type="EMBL" id="PGTM01000004">
    <property type="protein sequence ID" value="PJF37357.1"/>
    <property type="molecule type" value="Genomic_DNA"/>
</dbReference>
<dbReference type="SUPFAM" id="SSF51905">
    <property type="entry name" value="FAD/NAD(P)-binding domain"/>
    <property type="match status" value="1"/>
</dbReference>
<keyword evidence="2" id="KW-0560">Oxidoreductase</keyword>
<dbReference type="InterPro" id="IPR036188">
    <property type="entry name" value="FAD/NAD-bd_sf"/>
</dbReference>
<feature type="transmembrane region" description="Helical" evidence="4">
    <location>
        <begin position="36"/>
        <end position="56"/>
    </location>
</feature>
<accession>A0A2M8PII3</accession>
<dbReference type="PANTHER" id="PTHR10742">
    <property type="entry name" value="FLAVIN MONOAMINE OXIDASE"/>
    <property type="match status" value="1"/>
</dbReference>
<feature type="signal peptide" evidence="5">
    <location>
        <begin position="1"/>
        <end position="26"/>
    </location>
</feature>
<dbReference type="Gene3D" id="3.90.660.10">
    <property type="match status" value="1"/>
</dbReference>
<keyword evidence="5" id="KW-0732">Signal</keyword>
<dbReference type="SUPFAM" id="SSF54373">
    <property type="entry name" value="FAD-linked reductases, C-terminal domain"/>
    <property type="match status" value="1"/>
</dbReference>
<dbReference type="Proteomes" id="UP000229681">
    <property type="component" value="Unassembled WGS sequence"/>
</dbReference>
<keyword evidence="4" id="KW-1133">Transmembrane helix</keyword>
<dbReference type="Pfam" id="PF01593">
    <property type="entry name" value="Amino_oxidase"/>
    <property type="match status" value="1"/>
</dbReference>
<feature type="binding site" evidence="3">
    <location>
        <begin position="57"/>
        <end position="58"/>
    </location>
    <ligand>
        <name>FAD</name>
        <dbReference type="ChEBI" id="CHEBI:57692"/>
    </ligand>
</feature>
<protein>
    <submittedName>
        <fullName evidence="7">Monoamine oxidase</fullName>
    </submittedName>
</protein>
<comment type="cofactor">
    <cofactor evidence="1">
        <name>FAD</name>
        <dbReference type="ChEBI" id="CHEBI:57692"/>
    </cofactor>
</comment>
<evidence type="ECO:0000256" key="2">
    <source>
        <dbReference type="ARBA" id="ARBA00023002"/>
    </source>
</evidence>
<dbReference type="PRINTS" id="PR00757">
    <property type="entry name" value="AMINEOXDASEF"/>
</dbReference>
<dbReference type="InterPro" id="IPR050281">
    <property type="entry name" value="Flavin_monoamine_oxidase"/>
</dbReference>